<dbReference type="Pfam" id="PF02602">
    <property type="entry name" value="HEM4"/>
    <property type="match status" value="1"/>
</dbReference>
<name>A0ABU0S9C9_9HYPH</name>
<accession>A0ABU0S9C9</accession>
<comment type="pathway">
    <text evidence="1 9">Porphyrin-containing compound metabolism; protoporphyrin-IX biosynthesis; coproporphyrinogen-III from 5-aminolevulinate: step 3/4.</text>
</comment>
<evidence type="ECO:0000256" key="8">
    <source>
        <dbReference type="ARBA" id="ARBA00048617"/>
    </source>
</evidence>
<evidence type="ECO:0000259" key="10">
    <source>
        <dbReference type="Pfam" id="PF02602"/>
    </source>
</evidence>
<evidence type="ECO:0000256" key="6">
    <source>
        <dbReference type="ARBA" id="ARBA00037589"/>
    </source>
</evidence>
<comment type="similarity">
    <text evidence="2 9">Belongs to the uroporphyrinogen-III synthase family.</text>
</comment>
<dbReference type="InterPro" id="IPR036108">
    <property type="entry name" value="4pyrrol_syn_uPrphyn_synt_sf"/>
</dbReference>
<dbReference type="Proteomes" id="UP001237780">
    <property type="component" value="Unassembled WGS sequence"/>
</dbReference>
<dbReference type="PANTHER" id="PTHR38042:SF1">
    <property type="entry name" value="UROPORPHYRINOGEN-III SYNTHASE, CHLOROPLASTIC"/>
    <property type="match status" value="1"/>
</dbReference>
<dbReference type="InterPro" id="IPR039793">
    <property type="entry name" value="UROS/Hem4"/>
</dbReference>
<evidence type="ECO:0000256" key="5">
    <source>
        <dbReference type="ARBA" id="ARBA00023244"/>
    </source>
</evidence>
<evidence type="ECO:0000313" key="11">
    <source>
        <dbReference type="EMBL" id="MDQ0997357.1"/>
    </source>
</evidence>
<dbReference type="Gene3D" id="3.40.50.10090">
    <property type="match status" value="2"/>
</dbReference>
<dbReference type="SUPFAM" id="SSF69618">
    <property type="entry name" value="HemD-like"/>
    <property type="match status" value="1"/>
</dbReference>
<comment type="function">
    <text evidence="6 9">Catalyzes cyclization of the linear tetrapyrrole, hydroxymethylbilane, to the macrocyclic uroporphyrinogen III.</text>
</comment>
<evidence type="ECO:0000256" key="3">
    <source>
        <dbReference type="ARBA" id="ARBA00013109"/>
    </source>
</evidence>
<evidence type="ECO:0000256" key="2">
    <source>
        <dbReference type="ARBA" id="ARBA00008133"/>
    </source>
</evidence>
<proteinExistence type="inferred from homology"/>
<evidence type="ECO:0000256" key="7">
    <source>
        <dbReference type="ARBA" id="ARBA00040167"/>
    </source>
</evidence>
<keyword evidence="12" id="KW-1185">Reference proteome</keyword>
<gene>
    <name evidence="11" type="ORF">QFZ34_002539</name>
</gene>
<dbReference type="EMBL" id="JAUSZT010000003">
    <property type="protein sequence ID" value="MDQ0997357.1"/>
    <property type="molecule type" value="Genomic_DNA"/>
</dbReference>
<evidence type="ECO:0000313" key="12">
    <source>
        <dbReference type="Proteomes" id="UP001237780"/>
    </source>
</evidence>
<dbReference type="GO" id="GO:0004852">
    <property type="term" value="F:uroporphyrinogen-III synthase activity"/>
    <property type="evidence" value="ECO:0007669"/>
    <property type="project" value="UniProtKB-EC"/>
</dbReference>
<keyword evidence="5 9" id="KW-0627">Porphyrin biosynthesis</keyword>
<dbReference type="NCBIfam" id="NF006621">
    <property type="entry name" value="PRK09189.1"/>
    <property type="match status" value="1"/>
</dbReference>
<feature type="domain" description="Tetrapyrrole biosynthesis uroporphyrinogen III synthase" evidence="10">
    <location>
        <begin position="31"/>
        <end position="246"/>
    </location>
</feature>
<evidence type="ECO:0000256" key="4">
    <source>
        <dbReference type="ARBA" id="ARBA00023239"/>
    </source>
</evidence>
<evidence type="ECO:0000256" key="9">
    <source>
        <dbReference type="RuleBase" id="RU366031"/>
    </source>
</evidence>
<organism evidence="11 12">
    <name type="scientific">Phyllobacterium ifriqiyense</name>
    <dbReference type="NCBI Taxonomy" id="314238"/>
    <lineage>
        <taxon>Bacteria</taxon>
        <taxon>Pseudomonadati</taxon>
        <taxon>Pseudomonadota</taxon>
        <taxon>Alphaproteobacteria</taxon>
        <taxon>Hyphomicrobiales</taxon>
        <taxon>Phyllobacteriaceae</taxon>
        <taxon>Phyllobacterium</taxon>
    </lineage>
</organism>
<dbReference type="PANTHER" id="PTHR38042">
    <property type="entry name" value="UROPORPHYRINOGEN-III SYNTHASE, CHLOROPLASTIC"/>
    <property type="match status" value="1"/>
</dbReference>
<comment type="caution">
    <text evidence="11">The sequence shown here is derived from an EMBL/GenBank/DDBJ whole genome shotgun (WGS) entry which is preliminary data.</text>
</comment>
<protein>
    <recommendedName>
        <fullName evidence="7 9">Uroporphyrinogen-III synthase</fullName>
        <ecNumber evidence="3 9">4.2.1.75</ecNumber>
    </recommendedName>
</protein>
<keyword evidence="4 9" id="KW-0456">Lyase</keyword>
<dbReference type="CDD" id="cd06578">
    <property type="entry name" value="HemD"/>
    <property type="match status" value="1"/>
</dbReference>
<dbReference type="InterPro" id="IPR003754">
    <property type="entry name" value="4pyrrol_synth_uPrphyn_synth"/>
</dbReference>
<comment type="catalytic activity">
    <reaction evidence="8 9">
        <text>hydroxymethylbilane = uroporphyrinogen III + H2O</text>
        <dbReference type="Rhea" id="RHEA:18965"/>
        <dbReference type="ChEBI" id="CHEBI:15377"/>
        <dbReference type="ChEBI" id="CHEBI:57308"/>
        <dbReference type="ChEBI" id="CHEBI:57845"/>
        <dbReference type="EC" id="4.2.1.75"/>
    </reaction>
</comment>
<sequence>MFGKWRVLISLRIGSDMKSVLVTRPEPGATRTAQRLADLGFQPLVLPLSAIKPLPISQVSGHYDAVAFTSANALRHVPEEFLATLYDLPCFAVGSSTAQIARAKGFKQVLSGNGDGLSLAEQINNSTSENARILYLTGRVRAPQFEDILGQSGRRVIAIPVYDTILNHYETDYLAQLFESSPVDICLLYSKRGALALLAVIGKANAHHLFENAQFLCLSDNIAHIVSDQGFRHVHVARVQDEAGLFELLHA</sequence>
<reference evidence="11 12" key="1">
    <citation type="submission" date="2023-07" db="EMBL/GenBank/DDBJ databases">
        <title>Comparative genomics of wheat-associated soil bacteria to identify genetic determinants of phenazine resistance.</title>
        <authorList>
            <person name="Mouncey N."/>
        </authorList>
    </citation>
    <scope>NUCLEOTIDE SEQUENCE [LARGE SCALE GENOMIC DNA]</scope>
    <source>
        <strain evidence="11 12">W4I11</strain>
    </source>
</reference>
<dbReference type="EC" id="4.2.1.75" evidence="3 9"/>
<evidence type="ECO:0000256" key="1">
    <source>
        <dbReference type="ARBA" id="ARBA00004772"/>
    </source>
</evidence>
<dbReference type="RefSeq" id="WP_307281230.1">
    <property type="nucleotide sequence ID" value="NZ_JAUSZT010000003.1"/>
</dbReference>